<protein>
    <recommendedName>
        <fullName evidence="3">F-box associated domain-containing protein</fullName>
    </recommendedName>
</protein>
<keyword evidence="2" id="KW-1185">Reference proteome</keyword>
<name>A0ABQ8C255_BRANA</name>
<dbReference type="EMBL" id="JAGKQM010000009">
    <property type="protein sequence ID" value="KAH0911113.1"/>
    <property type="molecule type" value="Genomic_DNA"/>
</dbReference>
<comment type="caution">
    <text evidence="1">The sequence shown here is derived from an EMBL/GenBank/DDBJ whole genome shotgun (WGS) entry which is preliminary data.</text>
</comment>
<evidence type="ECO:0000313" key="1">
    <source>
        <dbReference type="EMBL" id="KAH0911113.1"/>
    </source>
</evidence>
<dbReference type="CDD" id="cd04481">
    <property type="entry name" value="RPA1_DBD_B_like"/>
    <property type="match status" value="1"/>
</dbReference>
<gene>
    <name evidence="1" type="ORF">HID58_034434</name>
</gene>
<evidence type="ECO:0000313" key="2">
    <source>
        <dbReference type="Proteomes" id="UP000824890"/>
    </source>
</evidence>
<sequence>MIHYNKLYEVSYNEEITSWRFRVKIHMIYPFYSYVTGSRPHWIYKIGLEKQEGKWVEIFRVKVHCAYPSLQATNSRFTLNATRHTQVHIIDPLNNRLNFKNIHEIPHMNHMDRNYLIDVSNRSENTYLIDAMGVVFNIEVHFDDPARPNMVIYIRDNIESWIKCMATGDYGYSFWDGLKNMRGRGQVILVLKMWRVWRFSSNCIKRLLNSFIQVISVLNYGLRLRGGGGGLSYFMFNPLLPHVEE</sequence>
<dbReference type="Proteomes" id="UP000824890">
    <property type="component" value="Unassembled WGS sequence"/>
</dbReference>
<organism evidence="1 2">
    <name type="scientific">Brassica napus</name>
    <name type="common">Rape</name>
    <dbReference type="NCBI Taxonomy" id="3708"/>
    <lineage>
        <taxon>Eukaryota</taxon>
        <taxon>Viridiplantae</taxon>
        <taxon>Streptophyta</taxon>
        <taxon>Embryophyta</taxon>
        <taxon>Tracheophyta</taxon>
        <taxon>Spermatophyta</taxon>
        <taxon>Magnoliopsida</taxon>
        <taxon>eudicotyledons</taxon>
        <taxon>Gunneridae</taxon>
        <taxon>Pentapetalae</taxon>
        <taxon>rosids</taxon>
        <taxon>malvids</taxon>
        <taxon>Brassicales</taxon>
        <taxon>Brassicaceae</taxon>
        <taxon>Brassiceae</taxon>
        <taxon>Brassica</taxon>
    </lineage>
</organism>
<proteinExistence type="predicted"/>
<accession>A0ABQ8C255</accession>
<evidence type="ECO:0008006" key="3">
    <source>
        <dbReference type="Google" id="ProtNLM"/>
    </source>
</evidence>
<reference evidence="1 2" key="1">
    <citation type="submission" date="2021-05" db="EMBL/GenBank/DDBJ databases">
        <title>Genome Assembly of Synthetic Allotetraploid Brassica napus Reveals Homoeologous Exchanges between Subgenomes.</title>
        <authorList>
            <person name="Davis J.T."/>
        </authorList>
    </citation>
    <scope>NUCLEOTIDE SEQUENCE [LARGE SCALE GENOMIC DNA]</scope>
    <source>
        <strain evidence="2">cv. Da-Ae</strain>
        <tissue evidence="1">Seedling</tissue>
    </source>
</reference>